<evidence type="ECO:0000313" key="1">
    <source>
        <dbReference type="EMBL" id="KOA51159.1"/>
    </source>
</evidence>
<evidence type="ECO:0000313" key="2">
    <source>
        <dbReference type="Proteomes" id="UP000037239"/>
    </source>
</evidence>
<reference evidence="1 2" key="1">
    <citation type="journal article" date="2015" name="Int J Genomics">
        <title>Comparative Genomics Revealed Genetic Diversity and Species/Strain-Level Differences in Carbohydrate Metabolism of Three Probiotic Bifidobacterial Species.</title>
        <authorList>
            <person name="Odamaki T."/>
            <person name="Horigome A."/>
            <person name="Sugahara H."/>
            <person name="Hashikura N."/>
            <person name="Minami J."/>
            <person name="Xiao J.Z."/>
            <person name="Abe F."/>
        </authorList>
    </citation>
    <scope>NUCLEOTIDE SEQUENCE [LARGE SCALE GENOMIC DNA]</scope>
    <source>
        <strain evidence="1 2">MCC 0483</strain>
    </source>
</reference>
<proteinExistence type="predicted"/>
<comment type="caution">
    <text evidence="1">The sequence shown here is derived from an EMBL/GenBank/DDBJ whole genome shotgun (WGS) entry which is preliminary data.</text>
</comment>
<accession>A0AB34TAK0</accession>
<protein>
    <submittedName>
        <fullName evidence="1">Uncharacterized protein</fullName>
    </submittedName>
</protein>
<sequence length="138" mass="15443">MNDNTMNDFERQLVNALHTIGNALSKLESRGPENTWLDSADYVEIDYDPRVYADMQRTDHITTTLADGNMRGTVTTWHDDGSTGFYISSDGDLAVKNPEELDELAERLADVYAPALHEIASAWAQRRIDGRIPTKEAA</sequence>
<name>A0AB34TAK0_9BIFI</name>
<organism evidence="1 2">
    <name type="scientific">Bifidobacterium animalis subsp. animalis MCC 0483</name>
    <dbReference type="NCBI Taxonomy" id="1365955"/>
    <lineage>
        <taxon>Bacteria</taxon>
        <taxon>Bacillati</taxon>
        <taxon>Actinomycetota</taxon>
        <taxon>Actinomycetes</taxon>
        <taxon>Bifidobacteriales</taxon>
        <taxon>Bifidobacteriaceae</taxon>
        <taxon>Bifidobacterium</taxon>
    </lineage>
</organism>
<dbReference type="EMBL" id="AWFK01000004">
    <property type="protein sequence ID" value="KOA51159.1"/>
    <property type="molecule type" value="Genomic_DNA"/>
</dbReference>
<gene>
    <name evidence="1" type="ORF">BAAM0483_02880</name>
</gene>
<dbReference type="Proteomes" id="UP000037239">
    <property type="component" value="Unassembled WGS sequence"/>
</dbReference>
<dbReference type="AlphaFoldDB" id="A0AB34TAK0"/>